<dbReference type="Gene3D" id="2.120.10.30">
    <property type="entry name" value="TolB, C-terminal domain"/>
    <property type="match status" value="1"/>
</dbReference>
<feature type="chain" id="PRO_5007568967" description="SMP-30/Gluconolactonase/LRE-like region domain-containing protein" evidence="2">
    <location>
        <begin position="25"/>
        <end position="353"/>
    </location>
</feature>
<dbReference type="SUPFAM" id="SSF63829">
    <property type="entry name" value="Calcium-dependent phosphotriesterase"/>
    <property type="match status" value="1"/>
</dbReference>
<evidence type="ECO:0000256" key="2">
    <source>
        <dbReference type="SAM" id="SignalP"/>
    </source>
</evidence>
<accession>A0A150SJ79</accession>
<gene>
    <name evidence="4" type="ORF">BE17_11080</name>
</gene>
<dbReference type="PANTHER" id="PTHR47572:SF4">
    <property type="entry name" value="LACTONASE DRP35"/>
    <property type="match status" value="1"/>
</dbReference>
<feature type="signal peptide" evidence="2">
    <location>
        <begin position="1"/>
        <end position="24"/>
    </location>
</feature>
<comment type="caution">
    <text evidence="4">The sequence shown here is derived from an EMBL/GenBank/DDBJ whole genome shotgun (WGS) entry which is preliminary data.</text>
</comment>
<keyword evidence="2" id="KW-0732">Signal</keyword>
<evidence type="ECO:0000313" key="4">
    <source>
        <dbReference type="EMBL" id="KYF92469.1"/>
    </source>
</evidence>
<dbReference type="GO" id="GO:0016787">
    <property type="term" value="F:hydrolase activity"/>
    <property type="evidence" value="ECO:0007669"/>
    <property type="project" value="UniProtKB-KW"/>
</dbReference>
<proteinExistence type="predicted"/>
<evidence type="ECO:0000313" key="5">
    <source>
        <dbReference type="Proteomes" id="UP000075635"/>
    </source>
</evidence>
<dbReference type="InterPro" id="IPR051262">
    <property type="entry name" value="SMP-30/CGR1_Lactonase"/>
</dbReference>
<organism evidence="4 5">
    <name type="scientific">Sorangium cellulosum</name>
    <name type="common">Polyangium cellulosum</name>
    <dbReference type="NCBI Taxonomy" id="56"/>
    <lineage>
        <taxon>Bacteria</taxon>
        <taxon>Pseudomonadati</taxon>
        <taxon>Myxococcota</taxon>
        <taxon>Polyangia</taxon>
        <taxon>Polyangiales</taxon>
        <taxon>Polyangiaceae</taxon>
        <taxon>Sorangium</taxon>
    </lineage>
</organism>
<reference evidence="4 5" key="1">
    <citation type="submission" date="2014-02" db="EMBL/GenBank/DDBJ databases">
        <title>The small core and large imbalanced accessory genome model reveals a collaborative survival strategy of Sorangium cellulosum strains in nature.</title>
        <authorList>
            <person name="Han K."/>
            <person name="Peng R."/>
            <person name="Blom J."/>
            <person name="Li Y.-Z."/>
        </authorList>
    </citation>
    <scope>NUCLEOTIDE SEQUENCE [LARGE SCALE GENOMIC DNA]</scope>
    <source>
        <strain evidence="4 5">So0011-07</strain>
    </source>
</reference>
<dbReference type="EMBL" id="JEMB01000918">
    <property type="protein sequence ID" value="KYF92469.1"/>
    <property type="molecule type" value="Genomic_DNA"/>
</dbReference>
<dbReference type="PANTHER" id="PTHR47572">
    <property type="entry name" value="LIPOPROTEIN-RELATED"/>
    <property type="match status" value="1"/>
</dbReference>
<sequence length="353" mass="35200">MKSTIALSRSILLAALGLSAPLVACGGGDTTSSSNGGGGDSVPTPELKFLAELDAAKFQLPEGLWVDADGETAYMGYALTGEVVAVSLADNKVSPFATVPAPPANTGFVTGITQSAAGDLYVAAASLDPAAYAPGIYKIPAAGGPVTTAFATDAAMNVPNGLVFDEDGNLFVTDSALGAIFKISPDGRTVTNWLTDPLLKGDIAATNPCKTVLGVPFGANGLALSDGAFYVANTDRAALIKIPINADGTPDVAVEFSTSDPATCLPLQGADGITVDADGSILVAGNGGNALVRVGTDGKATVLAKGGSFDGPASVALATLGSKKHALLTNFGLITLLSMKTPEVGLLSYGPLP</sequence>
<evidence type="ECO:0000256" key="1">
    <source>
        <dbReference type="ARBA" id="ARBA00022801"/>
    </source>
</evidence>
<dbReference type="AlphaFoldDB" id="A0A150SJ79"/>
<dbReference type="InterPro" id="IPR011042">
    <property type="entry name" value="6-blade_b-propeller_TolB-like"/>
</dbReference>
<evidence type="ECO:0000259" key="3">
    <source>
        <dbReference type="Pfam" id="PF08450"/>
    </source>
</evidence>
<dbReference type="Pfam" id="PF08450">
    <property type="entry name" value="SGL"/>
    <property type="match status" value="1"/>
</dbReference>
<feature type="domain" description="SMP-30/Gluconolactonase/LRE-like region" evidence="3">
    <location>
        <begin position="219"/>
        <end position="303"/>
    </location>
</feature>
<dbReference type="InterPro" id="IPR013658">
    <property type="entry name" value="SGL"/>
</dbReference>
<protein>
    <recommendedName>
        <fullName evidence="3">SMP-30/Gluconolactonase/LRE-like region domain-containing protein</fullName>
    </recommendedName>
</protein>
<name>A0A150SJ79_SORCE</name>
<keyword evidence="1" id="KW-0378">Hydrolase</keyword>
<dbReference type="Proteomes" id="UP000075635">
    <property type="component" value="Unassembled WGS sequence"/>
</dbReference>